<comment type="cofactor">
    <cofactor evidence="1">
        <name>a divalent metal cation</name>
        <dbReference type="ChEBI" id="CHEBI:60240"/>
    </cofactor>
</comment>
<dbReference type="AlphaFoldDB" id="A0A223RTC4"/>
<dbReference type="InterPro" id="IPR027806">
    <property type="entry name" value="HARBI1_dom"/>
</dbReference>
<dbReference type="Proteomes" id="UP000215043">
    <property type="component" value="Chromosome"/>
</dbReference>
<evidence type="ECO:0000259" key="3">
    <source>
        <dbReference type="Pfam" id="PF13359"/>
    </source>
</evidence>
<dbReference type="RefSeq" id="WP_052428311.1">
    <property type="nucleotide sequence ID" value="NZ_KN214177.1"/>
</dbReference>
<reference evidence="4 5" key="1">
    <citation type="submission" date="2017-08" db="EMBL/GenBank/DDBJ databases">
        <title>The complete genome sequence of moderately halophilic actinomycete Actinopolyspora erythraea YIM 90600, the producer of novel erythromycin, novel actinopolysporins A-C and tubercidin.</title>
        <authorList>
            <person name="Yin M."/>
            <person name="Tang S."/>
        </authorList>
    </citation>
    <scope>NUCLEOTIDE SEQUENCE [LARGE SCALE GENOMIC DNA]</scope>
    <source>
        <strain evidence="4 5">YIM 90600</strain>
    </source>
</reference>
<sequence>MRKTFVALDGMLLRSDRGGMATGRDHLYYSGKHTRHGVNAQFIADLAGRLIWVFPALPGARYDRGTARDHSLIVVLDTAEFRVVADSAYRGASVNVELQ</sequence>
<organism evidence="4 5">
    <name type="scientific">Actinopolyspora erythraea</name>
    <dbReference type="NCBI Taxonomy" id="414996"/>
    <lineage>
        <taxon>Bacteria</taxon>
        <taxon>Bacillati</taxon>
        <taxon>Actinomycetota</taxon>
        <taxon>Actinomycetes</taxon>
        <taxon>Actinopolysporales</taxon>
        <taxon>Actinopolysporaceae</taxon>
        <taxon>Actinopolyspora</taxon>
    </lineage>
</organism>
<proteinExistence type="predicted"/>
<feature type="domain" description="DDE Tnp4" evidence="3">
    <location>
        <begin position="9"/>
        <end position="93"/>
    </location>
</feature>
<dbReference type="GO" id="GO:0046872">
    <property type="term" value="F:metal ion binding"/>
    <property type="evidence" value="ECO:0007669"/>
    <property type="project" value="UniProtKB-KW"/>
</dbReference>
<evidence type="ECO:0000313" key="4">
    <source>
        <dbReference type="EMBL" id="ASU79126.1"/>
    </source>
</evidence>
<dbReference type="EMBL" id="CP022752">
    <property type="protein sequence ID" value="ASU79126.1"/>
    <property type="molecule type" value="Genomic_DNA"/>
</dbReference>
<dbReference type="KEGG" id="aey:CDG81_13455"/>
<dbReference type="Pfam" id="PF13359">
    <property type="entry name" value="DDE_Tnp_4"/>
    <property type="match status" value="1"/>
</dbReference>
<evidence type="ECO:0000256" key="1">
    <source>
        <dbReference type="ARBA" id="ARBA00001968"/>
    </source>
</evidence>
<evidence type="ECO:0000313" key="5">
    <source>
        <dbReference type="Proteomes" id="UP000215043"/>
    </source>
</evidence>
<name>A0A223RTC4_9ACTN</name>
<dbReference type="OrthoDB" id="3699454at2"/>
<evidence type="ECO:0000256" key="2">
    <source>
        <dbReference type="ARBA" id="ARBA00022723"/>
    </source>
</evidence>
<gene>
    <name evidence="4" type="ORF">CDG81_13455</name>
</gene>
<protein>
    <recommendedName>
        <fullName evidence="3">DDE Tnp4 domain-containing protein</fullName>
    </recommendedName>
</protein>
<accession>A0A223RTC4</accession>
<keyword evidence="2" id="KW-0479">Metal-binding</keyword>